<comment type="subcellular location">
    <subcellularLocation>
        <location evidence="1">Membrane</location>
    </subcellularLocation>
</comment>
<dbReference type="GO" id="GO:0030054">
    <property type="term" value="C:cell junction"/>
    <property type="evidence" value="ECO:0007669"/>
    <property type="project" value="TreeGrafter"/>
</dbReference>
<evidence type="ECO:0000256" key="1">
    <source>
        <dbReference type="ARBA" id="ARBA00004370"/>
    </source>
</evidence>
<dbReference type="PANTHER" id="PTHR23119">
    <property type="entry name" value="DISCS LARGE"/>
    <property type="match status" value="1"/>
</dbReference>
<reference evidence="5" key="2">
    <citation type="submission" date="2017-11" db="EMBL/GenBank/DDBJ databases">
        <title>Coralsnake Venomics: Analyses of Venom Gland Transcriptomes and Proteomes of Six Brazilian Taxa.</title>
        <authorList>
            <person name="Aird S.D."/>
            <person name="Jorge da Silva N."/>
            <person name="Qiu L."/>
            <person name="Villar-Briones A."/>
            <person name="Aparecida-Saddi V."/>
            <person name="Campos-Telles M.P."/>
            <person name="Grau M."/>
            <person name="Mikheyev A.S."/>
        </authorList>
    </citation>
    <scope>NUCLEOTIDE SEQUENCE</scope>
    <source>
        <tissue evidence="5">Venom_gland</tissue>
    </source>
</reference>
<organism evidence="5">
    <name type="scientific">Micrurus spixii</name>
    <name type="common">Amazon coral snake</name>
    <dbReference type="NCBI Taxonomy" id="129469"/>
    <lineage>
        <taxon>Eukaryota</taxon>
        <taxon>Metazoa</taxon>
        <taxon>Chordata</taxon>
        <taxon>Craniata</taxon>
        <taxon>Vertebrata</taxon>
        <taxon>Euteleostomi</taxon>
        <taxon>Lepidosauria</taxon>
        <taxon>Squamata</taxon>
        <taxon>Bifurcata</taxon>
        <taxon>Unidentata</taxon>
        <taxon>Episquamata</taxon>
        <taxon>Toxicofera</taxon>
        <taxon>Serpentes</taxon>
        <taxon>Colubroidea</taxon>
        <taxon>Elapidae</taxon>
        <taxon>Elapinae</taxon>
        <taxon>Micrurus</taxon>
    </lineage>
</organism>
<evidence type="ECO:0000259" key="4">
    <source>
        <dbReference type="PROSITE" id="PS50106"/>
    </source>
</evidence>
<sequence>MQSETDVDQESWEMHEILKPMEEYLGEEREMLVDEVDDMDQDYGRGPSINMRKISSSPVMDIATEGYWVEELDSTKMVELNPANNLNTEENEEKSTNNSLFHGVSVECSQENPILDGIANQVDPKEDLCTDVDHEKYNMKNEDIDSFSSQDSALCRIVLSSELPEREEGEGEETPIFSHWGPPQIIEIFREPHVPLGISIVGGHTVIKRLKNGEELKGIFIKQVLEDSPAGKTKALKTGDKILEVSGTDLQNATHEEAVEAIKNAGNPIVFVVQSLSTLPRIVSVINPKKKKDDKDQDTEESEKVGAVSHFPKPDS</sequence>
<dbReference type="CDD" id="cd06671">
    <property type="entry name" value="PDZ7_MUPP1-PD6_PATJ-like"/>
    <property type="match status" value="1"/>
</dbReference>
<dbReference type="PANTHER" id="PTHR23119:SF51">
    <property type="entry name" value="DISKS LARGE 1 TUMOR SUPPRESSOR PROTEIN"/>
    <property type="match status" value="1"/>
</dbReference>
<dbReference type="PROSITE" id="PS50106">
    <property type="entry name" value="PDZ"/>
    <property type="match status" value="1"/>
</dbReference>
<dbReference type="Gene3D" id="2.30.42.10">
    <property type="match status" value="1"/>
</dbReference>
<dbReference type="GO" id="GO:0016323">
    <property type="term" value="C:basolateral plasma membrane"/>
    <property type="evidence" value="ECO:0007669"/>
    <property type="project" value="TreeGrafter"/>
</dbReference>
<dbReference type="GO" id="GO:0043113">
    <property type="term" value="P:receptor clustering"/>
    <property type="evidence" value="ECO:0007669"/>
    <property type="project" value="TreeGrafter"/>
</dbReference>
<dbReference type="AlphaFoldDB" id="A0A2D4N1N6"/>
<evidence type="ECO:0000256" key="2">
    <source>
        <dbReference type="ARBA" id="ARBA00023136"/>
    </source>
</evidence>
<dbReference type="GO" id="GO:0019901">
    <property type="term" value="F:protein kinase binding"/>
    <property type="evidence" value="ECO:0007669"/>
    <property type="project" value="TreeGrafter"/>
</dbReference>
<evidence type="ECO:0000256" key="3">
    <source>
        <dbReference type="SAM" id="MobiDB-lite"/>
    </source>
</evidence>
<protein>
    <recommendedName>
        <fullName evidence="4">PDZ domain-containing protein</fullName>
    </recommendedName>
</protein>
<dbReference type="InterPro" id="IPR050614">
    <property type="entry name" value="Synaptic_Scaffolding_LAP-MAGUK"/>
</dbReference>
<accession>A0A2D4N1N6</accession>
<dbReference type="GO" id="GO:0097120">
    <property type="term" value="P:receptor localization to synapse"/>
    <property type="evidence" value="ECO:0007669"/>
    <property type="project" value="TreeGrafter"/>
</dbReference>
<feature type="domain" description="PDZ" evidence="4">
    <location>
        <begin position="185"/>
        <end position="277"/>
    </location>
</feature>
<dbReference type="FunFam" id="2.30.42.10:FF:000051">
    <property type="entry name" value="Multiple PDZ domain protein isoform X1"/>
    <property type="match status" value="1"/>
</dbReference>
<keyword evidence="2" id="KW-0472">Membrane</keyword>
<dbReference type="InterPro" id="IPR001478">
    <property type="entry name" value="PDZ"/>
</dbReference>
<reference evidence="5" key="1">
    <citation type="submission" date="2017-07" db="EMBL/GenBank/DDBJ databases">
        <authorList>
            <person name="Mikheyev A."/>
            <person name="Grau M."/>
        </authorList>
    </citation>
    <scope>NUCLEOTIDE SEQUENCE</scope>
    <source>
        <tissue evidence="5">Venom_gland</tissue>
    </source>
</reference>
<dbReference type="Pfam" id="PF00595">
    <property type="entry name" value="PDZ"/>
    <property type="match status" value="1"/>
</dbReference>
<dbReference type="GO" id="GO:0045197">
    <property type="term" value="P:establishment or maintenance of epithelial cell apical/basal polarity"/>
    <property type="evidence" value="ECO:0007669"/>
    <property type="project" value="TreeGrafter"/>
</dbReference>
<feature type="region of interest" description="Disordered" evidence="3">
    <location>
        <begin position="287"/>
        <end position="316"/>
    </location>
</feature>
<proteinExistence type="predicted"/>
<dbReference type="InterPro" id="IPR036034">
    <property type="entry name" value="PDZ_sf"/>
</dbReference>
<evidence type="ECO:0000313" key="5">
    <source>
        <dbReference type="EMBL" id="LAB39585.1"/>
    </source>
</evidence>
<dbReference type="SMART" id="SM00228">
    <property type="entry name" value="PDZ"/>
    <property type="match status" value="1"/>
</dbReference>
<name>A0A2D4N1N6_9SAUR</name>
<dbReference type="GO" id="GO:0098609">
    <property type="term" value="P:cell-cell adhesion"/>
    <property type="evidence" value="ECO:0007669"/>
    <property type="project" value="TreeGrafter"/>
</dbReference>
<dbReference type="EMBL" id="IACM01148379">
    <property type="protein sequence ID" value="LAB39585.1"/>
    <property type="molecule type" value="Transcribed_RNA"/>
</dbReference>
<dbReference type="SUPFAM" id="SSF50156">
    <property type="entry name" value="PDZ domain-like"/>
    <property type="match status" value="1"/>
</dbReference>